<keyword evidence="2" id="KW-1185">Reference proteome</keyword>
<dbReference type="AlphaFoldDB" id="A0AAD5QRB6"/>
<evidence type="ECO:0000313" key="2">
    <source>
        <dbReference type="Proteomes" id="UP001196413"/>
    </source>
</evidence>
<dbReference type="Proteomes" id="UP001196413">
    <property type="component" value="Unassembled WGS sequence"/>
</dbReference>
<protein>
    <submittedName>
        <fullName evidence="1">Uncharacterized protein</fullName>
    </submittedName>
</protein>
<accession>A0AAD5QRB6</accession>
<gene>
    <name evidence="1" type="ORF">KIN20_013837</name>
</gene>
<reference evidence="1" key="1">
    <citation type="submission" date="2021-06" db="EMBL/GenBank/DDBJ databases">
        <title>Parelaphostrongylus tenuis whole genome reference sequence.</title>
        <authorList>
            <person name="Garwood T.J."/>
            <person name="Larsen P.A."/>
            <person name="Fountain-Jones N.M."/>
            <person name="Garbe J.R."/>
            <person name="Macchietto M.G."/>
            <person name="Kania S.A."/>
            <person name="Gerhold R.W."/>
            <person name="Richards J.E."/>
            <person name="Wolf T.M."/>
        </authorList>
    </citation>
    <scope>NUCLEOTIDE SEQUENCE</scope>
    <source>
        <strain evidence="1">MNPRO001-30</strain>
        <tissue evidence="1">Meninges</tissue>
    </source>
</reference>
<evidence type="ECO:0000313" key="1">
    <source>
        <dbReference type="EMBL" id="KAJ1356171.1"/>
    </source>
</evidence>
<comment type="caution">
    <text evidence="1">The sequence shown here is derived from an EMBL/GenBank/DDBJ whole genome shotgun (WGS) entry which is preliminary data.</text>
</comment>
<name>A0AAD5QRB6_PARTN</name>
<sequence length="68" mass="8055">MSSITIYKECDVPERTDYEKIDRRRVLPAAESIFDYDTVDHGMTLDDCDDIRARDMEENWFDDDDGED</sequence>
<organism evidence="1 2">
    <name type="scientific">Parelaphostrongylus tenuis</name>
    <name type="common">Meningeal worm</name>
    <dbReference type="NCBI Taxonomy" id="148309"/>
    <lineage>
        <taxon>Eukaryota</taxon>
        <taxon>Metazoa</taxon>
        <taxon>Ecdysozoa</taxon>
        <taxon>Nematoda</taxon>
        <taxon>Chromadorea</taxon>
        <taxon>Rhabditida</taxon>
        <taxon>Rhabditina</taxon>
        <taxon>Rhabditomorpha</taxon>
        <taxon>Strongyloidea</taxon>
        <taxon>Metastrongylidae</taxon>
        <taxon>Parelaphostrongylus</taxon>
    </lineage>
</organism>
<proteinExistence type="predicted"/>
<dbReference type="EMBL" id="JAHQIW010002732">
    <property type="protein sequence ID" value="KAJ1356171.1"/>
    <property type="molecule type" value="Genomic_DNA"/>
</dbReference>